<name>A0A395HYI9_ASPHC</name>
<dbReference type="Gene3D" id="3.90.1300.10">
    <property type="entry name" value="Amidase signature (AS) domain"/>
    <property type="match status" value="1"/>
</dbReference>
<dbReference type="Pfam" id="PF01425">
    <property type="entry name" value="Amidase"/>
    <property type="match status" value="1"/>
</dbReference>
<reference evidence="4 5" key="1">
    <citation type="submission" date="2018-02" db="EMBL/GenBank/DDBJ databases">
        <title>The genomes of Aspergillus section Nigri reveals drivers in fungal speciation.</title>
        <authorList>
            <consortium name="DOE Joint Genome Institute"/>
            <person name="Vesth T.C."/>
            <person name="Nybo J."/>
            <person name="Theobald S."/>
            <person name="Brandl J."/>
            <person name="Frisvad J.C."/>
            <person name="Nielsen K.F."/>
            <person name="Lyhne E.K."/>
            <person name="Kogle M.E."/>
            <person name="Kuo A."/>
            <person name="Riley R."/>
            <person name="Clum A."/>
            <person name="Nolan M."/>
            <person name="Lipzen A."/>
            <person name="Salamov A."/>
            <person name="Henrissat B."/>
            <person name="Wiebenga A."/>
            <person name="De vries R.P."/>
            <person name="Grigoriev I.V."/>
            <person name="Mortensen U.H."/>
            <person name="Andersen M.R."/>
            <person name="Baker S.E."/>
        </authorList>
    </citation>
    <scope>NUCLEOTIDE SEQUENCE [LARGE SCALE GENOMIC DNA]</scope>
    <source>
        <strain evidence="4 5">CBS 101889</strain>
    </source>
</reference>
<keyword evidence="1" id="KW-0732">Signal</keyword>
<dbReference type="InterPro" id="IPR036928">
    <property type="entry name" value="AS_sf"/>
</dbReference>
<dbReference type="InterPro" id="IPR023631">
    <property type="entry name" value="Amidase_dom"/>
</dbReference>
<dbReference type="AlphaFoldDB" id="A0A395HYI9"/>
<dbReference type="STRING" id="1450537.A0A395HYI9"/>
<dbReference type="SUPFAM" id="SSF75304">
    <property type="entry name" value="Amidase signature (AS) enzymes"/>
    <property type="match status" value="1"/>
</dbReference>
<sequence>MALVHLVCLGLLGCSVSASSISLQNPVHTSREGITYELGDVTYFANSEHPQATGKIGKSKGGDAADLSAYTPMTVVVANQSIVTGGFLKETIDAYLAGDDVFSAGFLVSLYITSTSFVRPASIDKSSLEYLAQIGVDQLFIDSAVFRRVPNHAVSVRMNDQEALQPGPYTARLVGTTIHLLDTYRLYVDEYRNFITGSYPSNDGLNTYAPLQSMDSRTWAPMIPVSSRIQFWNDPRPLAGKRVAIKDLFDIKGLQTSAGSQAWIHTHAIADSTAPAIQRLIDLGAVLVGKYKLAQFASSASPWDWTDGQLPFNPRGDGYLTCASSSSGGGCSIAAYPWLDHAIGTDTGSSMRRPAAVSGTYGNRPSQGMLSLEGAVPLSWAGDTVGVFGRDPRSWSQFAKSWYRSDPELHQDASITGLPPLFFPDTLTSFPSRILYPDEYFPMRNPAAQDLLTSHLTRLTTAFNMTITHLNLSDTITTASIFPDTTDNWARLANNTIVLNTWPQYHDVAQPLITAWAEQHDGRFPPVDKGQRYLWAHLDPDVTNAENYAAAVQSRATSIEWFEREVLPFDEDACSEALIVCDAGTGGIPSFREAQLNESPNATFLSWYPDGAVIPCVTICALFGCADFTIPIGQVPYQSPVTMVTEQWPIVFNLIARRGCDFMLFDLVEKMAEEGIITEVKTGRTAF</sequence>
<dbReference type="OrthoDB" id="5423360at2759"/>
<dbReference type="GeneID" id="37203249"/>
<feature type="domain" description="Scytalone dehydratase-like protein Arp1 N-terminal" evidence="3">
    <location>
        <begin position="62"/>
        <end position="185"/>
    </location>
</feature>
<gene>
    <name evidence="4" type="ORF">BO97DRAFT_451068</name>
</gene>
<dbReference type="VEuPathDB" id="FungiDB:BO97DRAFT_451068"/>
<evidence type="ECO:0000313" key="5">
    <source>
        <dbReference type="Proteomes" id="UP000248961"/>
    </source>
</evidence>
<feature type="domain" description="Amidase" evidence="2">
    <location>
        <begin position="215"/>
        <end position="475"/>
    </location>
</feature>
<feature type="signal peptide" evidence="1">
    <location>
        <begin position="1"/>
        <end position="18"/>
    </location>
</feature>
<dbReference type="EMBL" id="KZ824281">
    <property type="protein sequence ID" value="RAL13001.1"/>
    <property type="molecule type" value="Genomic_DNA"/>
</dbReference>
<evidence type="ECO:0000256" key="1">
    <source>
        <dbReference type="SAM" id="SignalP"/>
    </source>
</evidence>
<evidence type="ECO:0000259" key="2">
    <source>
        <dbReference type="Pfam" id="PF01425"/>
    </source>
</evidence>
<dbReference type="Pfam" id="PF26053">
    <property type="entry name" value="DUF8016"/>
    <property type="match status" value="1"/>
</dbReference>
<dbReference type="RefSeq" id="XP_025552155.1">
    <property type="nucleotide sequence ID" value="XM_025698960.1"/>
</dbReference>
<feature type="chain" id="PRO_5017193254" evidence="1">
    <location>
        <begin position="19"/>
        <end position="687"/>
    </location>
</feature>
<evidence type="ECO:0000259" key="3">
    <source>
        <dbReference type="Pfam" id="PF26053"/>
    </source>
</evidence>
<dbReference type="PANTHER" id="PTHR46310">
    <property type="entry name" value="AMIDASE 1"/>
    <property type="match status" value="1"/>
</dbReference>
<proteinExistence type="predicted"/>
<dbReference type="Proteomes" id="UP000248961">
    <property type="component" value="Unassembled WGS sequence"/>
</dbReference>
<protein>
    <submittedName>
        <fullName evidence="4">Amidase family protein</fullName>
    </submittedName>
</protein>
<dbReference type="PANTHER" id="PTHR46310:SF7">
    <property type="entry name" value="AMIDASE 1"/>
    <property type="match status" value="1"/>
</dbReference>
<keyword evidence="5" id="KW-1185">Reference proteome</keyword>
<accession>A0A395HYI9</accession>
<dbReference type="InterPro" id="IPR058329">
    <property type="entry name" value="Arp1_N"/>
</dbReference>
<organism evidence="4 5">
    <name type="scientific">Aspergillus homomorphus (strain CBS 101889)</name>
    <dbReference type="NCBI Taxonomy" id="1450537"/>
    <lineage>
        <taxon>Eukaryota</taxon>
        <taxon>Fungi</taxon>
        <taxon>Dikarya</taxon>
        <taxon>Ascomycota</taxon>
        <taxon>Pezizomycotina</taxon>
        <taxon>Eurotiomycetes</taxon>
        <taxon>Eurotiomycetidae</taxon>
        <taxon>Eurotiales</taxon>
        <taxon>Aspergillaceae</taxon>
        <taxon>Aspergillus</taxon>
        <taxon>Aspergillus subgen. Circumdati</taxon>
    </lineage>
</organism>
<evidence type="ECO:0000313" key="4">
    <source>
        <dbReference type="EMBL" id="RAL13001.1"/>
    </source>
</evidence>